<evidence type="ECO:0000313" key="2">
    <source>
        <dbReference type="Proteomes" id="UP000546162"/>
    </source>
</evidence>
<comment type="caution">
    <text evidence="1">The sequence shown here is derived from an EMBL/GenBank/DDBJ whole genome shotgun (WGS) entry which is preliminary data.</text>
</comment>
<dbReference type="EMBL" id="JACHNB010000001">
    <property type="protein sequence ID" value="MBB4744457.1"/>
    <property type="molecule type" value="Genomic_DNA"/>
</dbReference>
<name>A0A7W7H6B3_9ACTN</name>
<keyword evidence="2" id="KW-1185">Reference proteome</keyword>
<accession>A0A7W7H6B3</accession>
<proteinExistence type="predicted"/>
<sequence>MSRFVHLTPARLTATVRRAGVGAPVYCFPVLPSHTLTYQWARELRRRGTREFVAVTFVLPDAEPVDVGHYGKPPERVTAAEAVATLRAMPDPRGFEVIVPRRVTAGEVRTVRPAPRLTGWRYLPGAHGRRPCACPGCLSRGEFGAARLRRRQGEGDDSWSYARVLAELRSDDPDEVYFAVGCLRGRGEVRDFAFLAEHPDPEVREVLAEVLAESYRGPAARALRERLAH</sequence>
<gene>
    <name evidence="1" type="ORF">BJY16_007916</name>
</gene>
<protein>
    <recommendedName>
        <fullName evidence="3">HEAT repeat protein</fullName>
    </recommendedName>
</protein>
<evidence type="ECO:0000313" key="1">
    <source>
        <dbReference type="EMBL" id="MBB4744457.1"/>
    </source>
</evidence>
<organism evidence="1 2">
    <name type="scientific">Actinoplanes octamycinicus</name>
    <dbReference type="NCBI Taxonomy" id="135948"/>
    <lineage>
        <taxon>Bacteria</taxon>
        <taxon>Bacillati</taxon>
        <taxon>Actinomycetota</taxon>
        <taxon>Actinomycetes</taxon>
        <taxon>Micromonosporales</taxon>
        <taxon>Micromonosporaceae</taxon>
        <taxon>Actinoplanes</taxon>
    </lineage>
</organism>
<dbReference type="RefSeq" id="WP_185044613.1">
    <property type="nucleotide sequence ID" value="NZ_BAABFG010000005.1"/>
</dbReference>
<evidence type="ECO:0008006" key="3">
    <source>
        <dbReference type="Google" id="ProtNLM"/>
    </source>
</evidence>
<reference evidence="1 2" key="1">
    <citation type="submission" date="2020-08" db="EMBL/GenBank/DDBJ databases">
        <title>Sequencing the genomes of 1000 actinobacteria strains.</title>
        <authorList>
            <person name="Klenk H.-P."/>
        </authorList>
    </citation>
    <scope>NUCLEOTIDE SEQUENCE [LARGE SCALE GENOMIC DNA]</scope>
    <source>
        <strain evidence="1 2">DSM 45809</strain>
    </source>
</reference>
<dbReference type="AlphaFoldDB" id="A0A7W7H6B3"/>
<dbReference type="Proteomes" id="UP000546162">
    <property type="component" value="Unassembled WGS sequence"/>
</dbReference>